<dbReference type="GO" id="GO:0005829">
    <property type="term" value="C:cytosol"/>
    <property type="evidence" value="ECO:0007669"/>
    <property type="project" value="TreeGrafter"/>
</dbReference>
<feature type="region of interest" description="Disordered" evidence="3">
    <location>
        <begin position="664"/>
        <end position="683"/>
    </location>
</feature>
<dbReference type="GO" id="GO:0019901">
    <property type="term" value="F:protein kinase binding"/>
    <property type="evidence" value="ECO:0007669"/>
    <property type="project" value="TreeGrafter"/>
</dbReference>
<dbReference type="EMBL" id="OB661659">
    <property type="protein sequence ID" value="CAD7228697.1"/>
    <property type="molecule type" value="Genomic_DNA"/>
</dbReference>
<dbReference type="Gene3D" id="2.130.10.10">
    <property type="entry name" value="YVTN repeat-like/Quinoprotein amine dehydrogenase"/>
    <property type="match status" value="2"/>
</dbReference>
<dbReference type="InterPro" id="IPR011993">
    <property type="entry name" value="PH-like_dom_sf"/>
</dbReference>
<dbReference type="InterPro" id="IPR046851">
    <property type="entry name" value="NBCH_WD40"/>
</dbReference>
<dbReference type="AlphaFoldDB" id="A0A7R8WBX3"/>
<dbReference type="SUPFAM" id="SSF50978">
    <property type="entry name" value="WD40 repeat-like"/>
    <property type="match status" value="1"/>
</dbReference>
<keyword evidence="2" id="KW-0677">Repeat</keyword>
<dbReference type="InterPro" id="IPR023362">
    <property type="entry name" value="PH-BEACH_dom"/>
</dbReference>
<dbReference type="Pfam" id="PF00400">
    <property type="entry name" value="WD40"/>
    <property type="match status" value="1"/>
</dbReference>
<gene>
    <name evidence="4" type="ORF">CTOB1V02_LOCUS6575</name>
</gene>
<dbReference type="PANTHER" id="PTHR13743">
    <property type="entry name" value="BEIGE/BEACH-RELATED"/>
    <property type="match status" value="1"/>
</dbReference>
<dbReference type="Gene3D" id="2.30.29.30">
    <property type="entry name" value="Pleckstrin-homology domain (PH domain)/Phosphotyrosine-binding domain (PTB)"/>
    <property type="match status" value="1"/>
</dbReference>
<dbReference type="Pfam" id="PF02138">
    <property type="entry name" value="Beach"/>
    <property type="match status" value="2"/>
</dbReference>
<dbReference type="OrthoDB" id="26681at2759"/>
<evidence type="ECO:0000256" key="3">
    <source>
        <dbReference type="SAM" id="MobiDB-lite"/>
    </source>
</evidence>
<dbReference type="PANTHER" id="PTHR13743:SF162">
    <property type="entry name" value="NEUROBEACHIN"/>
    <property type="match status" value="1"/>
</dbReference>
<dbReference type="InterPro" id="IPR050865">
    <property type="entry name" value="BEACH_Domain"/>
</dbReference>
<sequence length="1016" mass="112805">MSSRCLGDGAAALRLMPISRREILTQLFTVTDPNSDDSSLGFSNEHLKDPSTPPPRNLTLPSRKILPRGCTVLAYCENLHGKWHFSEVRAVFCRRYLLQSHKAVEVFLSSRTAVMFLFGDVNTVKRVIHSLPRVGVGIKYGIPQSYRASMMTAKQLFRASNMTQKWQRREISNFEYLMFLNTVSGRTYNDLNQYPIFPWILTNYEDSEIDLTSTANYRDLSKPVGALNPSRKQFFEERFGSWDHDSIPPFHYGTHYSTSAFTLNWLLRVEPFTTMFLSLQSGKFDHADRLFSSLALSWKNCQRDTSDVKELIPEFFYLPEMLANLNDYKLGKRDDAFEVGNVELPPWASTPEEFVRINRMALESEIVSCQLHQWIDLVFGYKQRGPVALGDTVLDPHPHSGQGVDDPLDGVHVAEEEHDGCARGQEDLHRLVALQQVSATEHGADLREVPFPVQILTVGQDLVRAFQDIVTPSVMRFASARSDLMMPKTKEKLHQWIDIIFGCKQRGSPASFIISSGMLSSNYQTQGVYMRREAVARSSSGPEAVRATNVFYYLTYEGSVDFDAMSSAEPVMREAIENQIKSFGQTPSQLLMEPHPPRSSAMTISPLMYTAPPDDICMILKFPSNSPIIHLSANTFAQLPIPSVISITQNLHFALNRWNPNYSASSSGSQTPSTPTYADGQTSPTSLPLAMDPVLSLIQNNSTPSSRRHLGDNFSEKVRLRSTLFVTSLDSRFIFAGGFWDNSFRVFSADTARIVQVIFGHSGVVTCVARSECNYASDCIIATGSEDCTVRLWLWSTRSGQVISGGANPQLDSGVCGDRTTLTGHDAPITCLVVSGELGIVVSGSKGGPVLVHTTSGELLRSLPSPTDIAKDAALIPDLLQVFMLSAGRGKACSVFLGSTVSREGTIVVKFDQATVATYTMNGTALRHHTENDNLQAILVSRDGEYLITAGDRGTVEVLSTPTLSPLYAFPTCEGHIRSLALSQDQRFLLAGFSTGSIVIFNIDFNRWHHEFSQPY</sequence>
<dbReference type="SMART" id="SM00320">
    <property type="entry name" value="WD40"/>
    <property type="match status" value="4"/>
</dbReference>
<dbReference type="InterPro" id="IPR036322">
    <property type="entry name" value="WD40_repeat_dom_sf"/>
</dbReference>
<dbReference type="InterPro" id="IPR036372">
    <property type="entry name" value="BEACH_dom_sf"/>
</dbReference>
<dbReference type="PROSITE" id="PS50197">
    <property type="entry name" value="BEACH"/>
    <property type="match status" value="2"/>
</dbReference>
<dbReference type="GO" id="GO:0008104">
    <property type="term" value="P:intracellular protein localization"/>
    <property type="evidence" value="ECO:0007669"/>
    <property type="project" value="TreeGrafter"/>
</dbReference>
<organism evidence="4">
    <name type="scientific">Cyprideis torosa</name>
    <dbReference type="NCBI Taxonomy" id="163714"/>
    <lineage>
        <taxon>Eukaryota</taxon>
        <taxon>Metazoa</taxon>
        <taxon>Ecdysozoa</taxon>
        <taxon>Arthropoda</taxon>
        <taxon>Crustacea</taxon>
        <taxon>Oligostraca</taxon>
        <taxon>Ostracoda</taxon>
        <taxon>Podocopa</taxon>
        <taxon>Podocopida</taxon>
        <taxon>Cytherocopina</taxon>
        <taxon>Cytheroidea</taxon>
        <taxon>Cytherideidae</taxon>
        <taxon>Cyprideis</taxon>
    </lineage>
</organism>
<dbReference type="Gene3D" id="1.10.1540.10">
    <property type="entry name" value="BEACH domain"/>
    <property type="match status" value="2"/>
</dbReference>
<accession>A0A7R8WBX3</accession>
<evidence type="ECO:0000313" key="4">
    <source>
        <dbReference type="EMBL" id="CAD7228697.1"/>
    </source>
</evidence>
<dbReference type="InterPro" id="IPR001680">
    <property type="entry name" value="WD40_rpt"/>
</dbReference>
<dbReference type="Pfam" id="PF20426">
    <property type="entry name" value="NBCH_WD40"/>
    <property type="match status" value="1"/>
</dbReference>
<dbReference type="SUPFAM" id="SSF81837">
    <property type="entry name" value="BEACH domain"/>
    <property type="match status" value="2"/>
</dbReference>
<dbReference type="InterPro" id="IPR015943">
    <property type="entry name" value="WD40/YVTN_repeat-like_dom_sf"/>
</dbReference>
<keyword evidence="1" id="KW-0853">WD repeat</keyword>
<protein>
    <submittedName>
        <fullName evidence="4">Uncharacterized protein</fullName>
    </submittedName>
</protein>
<evidence type="ECO:0000256" key="1">
    <source>
        <dbReference type="ARBA" id="ARBA00022574"/>
    </source>
</evidence>
<reference evidence="4" key="1">
    <citation type="submission" date="2020-11" db="EMBL/GenBank/DDBJ databases">
        <authorList>
            <person name="Tran Van P."/>
        </authorList>
    </citation>
    <scope>NUCLEOTIDE SEQUENCE</scope>
</reference>
<name>A0A7R8WBX3_9CRUS</name>
<feature type="region of interest" description="Disordered" evidence="3">
    <location>
        <begin position="34"/>
        <end position="60"/>
    </location>
</feature>
<dbReference type="PROSITE" id="PS51783">
    <property type="entry name" value="PH_BEACH"/>
    <property type="match status" value="1"/>
</dbReference>
<dbReference type="SMART" id="SM01026">
    <property type="entry name" value="Beach"/>
    <property type="match status" value="1"/>
</dbReference>
<dbReference type="Pfam" id="PF14844">
    <property type="entry name" value="PH_BEACH"/>
    <property type="match status" value="1"/>
</dbReference>
<feature type="compositionally biased region" description="Low complexity" evidence="3">
    <location>
        <begin position="664"/>
        <end position="676"/>
    </location>
</feature>
<dbReference type="PROSITE" id="PS50082">
    <property type="entry name" value="WD_REPEATS_2"/>
    <property type="match status" value="1"/>
</dbReference>
<dbReference type="CDD" id="cd06071">
    <property type="entry name" value="Beach"/>
    <property type="match status" value="1"/>
</dbReference>
<dbReference type="FunFam" id="1.10.1540.10:FF:000001">
    <property type="entry name" value="neurobeachin isoform X1"/>
    <property type="match status" value="1"/>
</dbReference>
<proteinExistence type="predicted"/>
<dbReference type="SUPFAM" id="SSF50729">
    <property type="entry name" value="PH domain-like"/>
    <property type="match status" value="1"/>
</dbReference>
<dbReference type="GO" id="GO:0016020">
    <property type="term" value="C:membrane"/>
    <property type="evidence" value="ECO:0007669"/>
    <property type="project" value="TreeGrafter"/>
</dbReference>
<dbReference type="InterPro" id="IPR000409">
    <property type="entry name" value="BEACH_dom"/>
</dbReference>
<evidence type="ECO:0000256" key="2">
    <source>
        <dbReference type="ARBA" id="ARBA00022737"/>
    </source>
</evidence>